<name>A0A543KP49_9MICO</name>
<protein>
    <submittedName>
        <fullName evidence="3">3-aminobutyryl-CoA ammonia-lyase</fullName>
    </submittedName>
</protein>
<reference evidence="3 4" key="1">
    <citation type="submission" date="2019-06" db="EMBL/GenBank/DDBJ databases">
        <title>Sequencing the genomes of 1000 actinobacteria strains.</title>
        <authorList>
            <person name="Klenk H.-P."/>
        </authorList>
    </citation>
    <scope>NUCLEOTIDE SEQUENCE [LARGE SCALE GENOMIC DNA]</scope>
    <source>
        <strain evidence="3 4">DSM 12362</strain>
    </source>
</reference>
<dbReference type="RefSeq" id="WP_238329631.1">
    <property type="nucleotide sequence ID" value="NZ_BAAAIL010000004.1"/>
</dbReference>
<sequence length="148" mass="15286">MSPAPVSPGPAPEPAARPAAVGMGVTHARYVPYSHAHYAGNLVDGAYSLALFGDVATELCIRTDGDEGLFASYSDVQFLAPVRAGDCLEVRARLVRVGSRSREMEFEVLVTARGADDPARGASAADVLDPPVVATRARGTVVVPPAAG</sequence>
<keyword evidence="1" id="KW-0378">Hydrolase</keyword>
<dbReference type="Gene3D" id="3.10.129.10">
    <property type="entry name" value="Hotdog Thioesterase"/>
    <property type="match status" value="1"/>
</dbReference>
<feature type="domain" description="HotDog ACOT-type" evidence="2">
    <location>
        <begin position="21"/>
        <end position="147"/>
    </location>
</feature>
<dbReference type="Pfam" id="PF03061">
    <property type="entry name" value="4HBT"/>
    <property type="match status" value="1"/>
</dbReference>
<dbReference type="GO" id="GO:0016829">
    <property type="term" value="F:lyase activity"/>
    <property type="evidence" value="ECO:0007669"/>
    <property type="project" value="UniProtKB-KW"/>
</dbReference>
<keyword evidence="3" id="KW-0456">Lyase</keyword>
<organism evidence="3 4">
    <name type="scientific">Ornithinimicrobium humiphilum</name>
    <dbReference type="NCBI Taxonomy" id="125288"/>
    <lineage>
        <taxon>Bacteria</taxon>
        <taxon>Bacillati</taxon>
        <taxon>Actinomycetota</taxon>
        <taxon>Actinomycetes</taxon>
        <taxon>Micrococcales</taxon>
        <taxon>Ornithinimicrobiaceae</taxon>
        <taxon>Ornithinimicrobium</taxon>
    </lineage>
</organism>
<evidence type="ECO:0000259" key="2">
    <source>
        <dbReference type="PROSITE" id="PS51770"/>
    </source>
</evidence>
<dbReference type="GO" id="GO:0016787">
    <property type="term" value="F:hydrolase activity"/>
    <property type="evidence" value="ECO:0007669"/>
    <property type="project" value="UniProtKB-KW"/>
</dbReference>
<keyword evidence="4" id="KW-1185">Reference proteome</keyword>
<dbReference type="InterPro" id="IPR006683">
    <property type="entry name" value="Thioestr_dom"/>
</dbReference>
<gene>
    <name evidence="3" type="ORF">FB476_1740</name>
</gene>
<dbReference type="InterPro" id="IPR033120">
    <property type="entry name" value="HOTDOG_ACOT"/>
</dbReference>
<evidence type="ECO:0000313" key="3">
    <source>
        <dbReference type="EMBL" id="TQM96847.1"/>
    </source>
</evidence>
<comment type="caution">
    <text evidence="3">The sequence shown here is derived from an EMBL/GenBank/DDBJ whole genome shotgun (WGS) entry which is preliminary data.</text>
</comment>
<dbReference type="AlphaFoldDB" id="A0A543KP49"/>
<dbReference type="SUPFAM" id="SSF54637">
    <property type="entry name" value="Thioesterase/thiol ester dehydrase-isomerase"/>
    <property type="match status" value="1"/>
</dbReference>
<dbReference type="EMBL" id="VFPU01000001">
    <property type="protein sequence ID" value="TQM96847.1"/>
    <property type="molecule type" value="Genomic_DNA"/>
</dbReference>
<dbReference type="Proteomes" id="UP000315133">
    <property type="component" value="Unassembled WGS sequence"/>
</dbReference>
<proteinExistence type="predicted"/>
<dbReference type="PROSITE" id="PS51770">
    <property type="entry name" value="HOTDOG_ACOT"/>
    <property type="match status" value="1"/>
</dbReference>
<evidence type="ECO:0000313" key="4">
    <source>
        <dbReference type="Proteomes" id="UP000315133"/>
    </source>
</evidence>
<accession>A0A543KP49</accession>
<evidence type="ECO:0000256" key="1">
    <source>
        <dbReference type="PROSITE-ProRule" id="PRU01106"/>
    </source>
</evidence>
<dbReference type="InterPro" id="IPR029069">
    <property type="entry name" value="HotDog_dom_sf"/>
</dbReference>